<feature type="transmembrane region" description="Helical" evidence="8">
    <location>
        <begin position="271"/>
        <end position="289"/>
    </location>
</feature>
<dbReference type="PANTHER" id="PTHR43394">
    <property type="entry name" value="ATP-DEPENDENT PERMEASE MDL1, MITOCHONDRIAL"/>
    <property type="match status" value="1"/>
</dbReference>
<evidence type="ECO:0000256" key="6">
    <source>
        <dbReference type="ARBA" id="ARBA00022989"/>
    </source>
</evidence>
<protein>
    <submittedName>
        <fullName evidence="11">ABC transporter ATP-binding protein</fullName>
    </submittedName>
</protein>
<dbReference type="Pfam" id="PF00664">
    <property type="entry name" value="ABC_membrane"/>
    <property type="match status" value="1"/>
</dbReference>
<evidence type="ECO:0000256" key="4">
    <source>
        <dbReference type="ARBA" id="ARBA00022741"/>
    </source>
</evidence>
<dbReference type="InterPro" id="IPR017871">
    <property type="entry name" value="ABC_transporter-like_CS"/>
</dbReference>
<dbReference type="InterPro" id="IPR011527">
    <property type="entry name" value="ABC1_TM_dom"/>
</dbReference>
<comment type="subcellular location">
    <subcellularLocation>
        <location evidence="1">Cell membrane</location>
        <topology evidence="1">Multi-pass membrane protein</topology>
    </subcellularLocation>
</comment>
<feature type="domain" description="ABC transmembrane type-1" evidence="10">
    <location>
        <begin position="21"/>
        <end position="299"/>
    </location>
</feature>
<comment type="caution">
    <text evidence="11">The sequence shown here is derived from an EMBL/GenBank/DDBJ whole genome shotgun (WGS) entry which is preliminary data.</text>
</comment>
<dbReference type="AlphaFoldDB" id="A0A938X6E1"/>
<evidence type="ECO:0000256" key="2">
    <source>
        <dbReference type="ARBA" id="ARBA00022448"/>
    </source>
</evidence>
<accession>A0A938X6E1</accession>
<keyword evidence="4" id="KW-0547">Nucleotide-binding</keyword>
<dbReference type="GO" id="GO:0016887">
    <property type="term" value="F:ATP hydrolysis activity"/>
    <property type="evidence" value="ECO:0007669"/>
    <property type="project" value="InterPro"/>
</dbReference>
<dbReference type="Proteomes" id="UP000774750">
    <property type="component" value="Unassembled WGS sequence"/>
</dbReference>
<evidence type="ECO:0000259" key="9">
    <source>
        <dbReference type="PROSITE" id="PS50893"/>
    </source>
</evidence>
<proteinExistence type="predicted"/>
<keyword evidence="7 8" id="KW-0472">Membrane</keyword>
<sequence>MLETMKRILTMAGKYRHKVTIGIIISLLHSFFSAMDLFAILYISFSINTLTQQKIGVAAAILLVGLTGKIICKYQITEHISGSSYDVFYEKRLEAGEKLKRAPMGYFSEKNLGEIQMAMTTDMNALESSAMSVVENILGSLIYAAVCTFVLLLFNWRIGLITLAGLGIGILLLRVVQENAKKVMPVRFQAQEEMTERTLEFIQGNMVMRLFGTGRDGLNSVKEAFHKKQEADIRLENTAVWPISFYRYIFRLASCGVVLIAALLYVRQEMTFPICVMFLFAAFLVYSQMDGLASNIALLRIVDTALSQVESVLEIPEMSGNDTIDRIQNYNIELHNISFGYENRPIIQNVTLKIPEHRVTAIVGPSGSGKTTLCNLITRFWDVQQGEIMIGGKNIKEIEFEELMKLMSIVFQKVYLFHDTIENNIKFGKPTATHEEVVEAARRACCHEFIEKLPNGYQTIIGEGGSTLSGGEKQRISIARAILKDAPIIILDEATSSVDPENQHALLTAINELTCGKTLIIIAHRLSTIKDADQIIVLDNGHVVQQGTHETLLQQDGIYRRFVKIRQTASSWKL</sequence>
<keyword evidence="2" id="KW-0813">Transport</keyword>
<feature type="transmembrane region" description="Helical" evidence="8">
    <location>
        <begin position="158"/>
        <end position="176"/>
    </location>
</feature>
<dbReference type="InterPro" id="IPR036640">
    <property type="entry name" value="ABC1_TM_sf"/>
</dbReference>
<reference evidence="11" key="2">
    <citation type="journal article" date="2021" name="Sci. Rep.">
        <title>The distribution of antibiotic resistance genes in chicken gut microbiota commensals.</title>
        <authorList>
            <person name="Juricova H."/>
            <person name="Matiasovicova J."/>
            <person name="Kubasova T."/>
            <person name="Cejkova D."/>
            <person name="Rychlik I."/>
        </authorList>
    </citation>
    <scope>NUCLEOTIDE SEQUENCE</scope>
    <source>
        <strain evidence="11">An559</strain>
    </source>
</reference>
<dbReference type="GO" id="GO:0015421">
    <property type="term" value="F:ABC-type oligopeptide transporter activity"/>
    <property type="evidence" value="ECO:0007669"/>
    <property type="project" value="TreeGrafter"/>
</dbReference>
<dbReference type="InterPro" id="IPR027417">
    <property type="entry name" value="P-loop_NTPase"/>
</dbReference>
<dbReference type="FunFam" id="3.40.50.300:FF:000287">
    <property type="entry name" value="Multidrug ABC transporter ATP-binding protein"/>
    <property type="match status" value="1"/>
</dbReference>
<dbReference type="PROSITE" id="PS50929">
    <property type="entry name" value="ABC_TM1F"/>
    <property type="match status" value="1"/>
</dbReference>
<evidence type="ECO:0000256" key="8">
    <source>
        <dbReference type="SAM" id="Phobius"/>
    </source>
</evidence>
<feature type="transmembrane region" description="Helical" evidence="8">
    <location>
        <begin position="55"/>
        <end position="72"/>
    </location>
</feature>
<dbReference type="EMBL" id="JACJKY010000005">
    <property type="protein sequence ID" value="MBM6920384.1"/>
    <property type="molecule type" value="Genomic_DNA"/>
</dbReference>
<dbReference type="InterPro" id="IPR003593">
    <property type="entry name" value="AAA+_ATPase"/>
</dbReference>
<gene>
    <name evidence="11" type="ORF">H6A12_04340</name>
</gene>
<dbReference type="InterPro" id="IPR003439">
    <property type="entry name" value="ABC_transporter-like_ATP-bd"/>
</dbReference>
<evidence type="ECO:0000256" key="7">
    <source>
        <dbReference type="ARBA" id="ARBA00023136"/>
    </source>
</evidence>
<keyword evidence="12" id="KW-1185">Reference proteome</keyword>
<dbReference type="RefSeq" id="WP_204445176.1">
    <property type="nucleotide sequence ID" value="NZ_JACJKY010000005.1"/>
</dbReference>
<keyword evidence="3 8" id="KW-0812">Transmembrane</keyword>
<dbReference type="SUPFAM" id="SSF90123">
    <property type="entry name" value="ABC transporter transmembrane region"/>
    <property type="match status" value="1"/>
</dbReference>
<feature type="domain" description="ABC transporter" evidence="9">
    <location>
        <begin position="332"/>
        <end position="565"/>
    </location>
</feature>
<evidence type="ECO:0000256" key="1">
    <source>
        <dbReference type="ARBA" id="ARBA00004651"/>
    </source>
</evidence>
<dbReference type="PROSITE" id="PS50893">
    <property type="entry name" value="ABC_TRANSPORTER_2"/>
    <property type="match status" value="1"/>
</dbReference>
<feature type="transmembrane region" description="Helical" evidence="8">
    <location>
        <begin position="248"/>
        <end position="265"/>
    </location>
</feature>
<dbReference type="GO" id="GO:0005524">
    <property type="term" value="F:ATP binding"/>
    <property type="evidence" value="ECO:0007669"/>
    <property type="project" value="UniProtKB-KW"/>
</dbReference>
<evidence type="ECO:0000259" key="10">
    <source>
        <dbReference type="PROSITE" id="PS50929"/>
    </source>
</evidence>
<dbReference type="InterPro" id="IPR039421">
    <property type="entry name" value="Type_1_exporter"/>
</dbReference>
<dbReference type="Gene3D" id="1.20.1560.10">
    <property type="entry name" value="ABC transporter type 1, transmembrane domain"/>
    <property type="match status" value="1"/>
</dbReference>
<dbReference type="SUPFAM" id="SSF52540">
    <property type="entry name" value="P-loop containing nucleoside triphosphate hydrolases"/>
    <property type="match status" value="1"/>
</dbReference>
<keyword evidence="6 8" id="KW-1133">Transmembrane helix</keyword>
<dbReference type="Pfam" id="PF00005">
    <property type="entry name" value="ABC_tran"/>
    <property type="match status" value="1"/>
</dbReference>
<dbReference type="PROSITE" id="PS00211">
    <property type="entry name" value="ABC_TRANSPORTER_1"/>
    <property type="match status" value="1"/>
</dbReference>
<dbReference type="Gene3D" id="3.40.50.300">
    <property type="entry name" value="P-loop containing nucleotide triphosphate hydrolases"/>
    <property type="match status" value="1"/>
</dbReference>
<evidence type="ECO:0000313" key="11">
    <source>
        <dbReference type="EMBL" id="MBM6920384.1"/>
    </source>
</evidence>
<keyword evidence="5 11" id="KW-0067">ATP-binding</keyword>
<feature type="transmembrane region" description="Helical" evidence="8">
    <location>
        <begin position="133"/>
        <end position="152"/>
    </location>
</feature>
<name>A0A938X6E1_9FIRM</name>
<dbReference type="SMART" id="SM00382">
    <property type="entry name" value="AAA"/>
    <property type="match status" value="1"/>
</dbReference>
<evidence type="ECO:0000256" key="5">
    <source>
        <dbReference type="ARBA" id="ARBA00022840"/>
    </source>
</evidence>
<evidence type="ECO:0000256" key="3">
    <source>
        <dbReference type="ARBA" id="ARBA00022692"/>
    </source>
</evidence>
<organism evidence="11 12">
    <name type="scientific">Merdimmobilis hominis</name>
    <dbReference type="NCBI Taxonomy" id="2897707"/>
    <lineage>
        <taxon>Bacteria</taxon>
        <taxon>Bacillati</taxon>
        <taxon>Bacillota</taxon>
        <taxon>Clostridia</taxon>
        <taxon>Eubacteriales</taxon>
        <taxon>Oscillospiraceae</taxon>
        <taxon>Merdimmobilis</taxon>
    </lineage>
</organism>
<feature type="transmembrane region" description="Helical" evidence="8">
    <location>
        <begin position="21"/>
        <end position="43"/>
    </location>
</feature>
<reference evidence="11" key="1">
    <citation type="submission" date="2020-08" db="EMBL/GenBank/DDBJ databases">
        <authorList>
            <person name="Cejkova D."/>
            <person name="Kubasova T."/>
            <person name="Jahodarova E."/>
            <person name="Rychlik I."/>
        </authorList>
    </citation>
    <scope>NUCLEOTIDE SEQUENCE</scope>
    <source>
        <strain evidence="11">An559</strain>
    </source>
</reference>
<dbReference type="PANTHER" id="PTHR43394:SF1">
    <property type="entry name" value="ATP-BINDING CASSETTE SUB-FAMILY B MEMBER 10, MITOCHONDRIAL"/>
    <property type="match status" value="1"/>
</dbReference>
<evidence type="ECO:0000313" key="12">
    <source>
        <dbReference type="Proteomes" id="UP000774750"/>
    </source>
</evidence>
<dbReference type="GO" id="GO:0005886">
    <property type="term" value="C:plasma membrane"/>
    <property type="evidence" value="ECO:0007669"/>
    <property type="project" value="UniProtKB-SubCell"/>
</dbReference>